<gene>
    <name evidence="2" type="ORF">SORBI_3004G043101</name>
</gene>
<dbReference type="InParanoid" id="A0A1Z5RKW7"/>
<protein>
    <submittedName>
        <fullName evidence="2">Uncharacterized protein</fullName>
    </submittedName>
</protein>
<dbReference type="Proteomes" id="UP000000768">
    <property type="component" value="Chromosome 4"/>
</dbReference>
<evidence type="ECO:0000313" key="3">
    <source>
        <dbReference type="Proteomes" id="UP000000768"/>
    </source>
</evidence>
<keyword evidence="3" id="KW-1185">Reference proteome</keyword>
<evidence type="ECO:0000256" key="1">
    <source>
        <dbReference type="SAM" id="MobiDB-lite"/>
    </source>
</evidence>
<dbReference type="Gramene" id="OQU84384">
    <property type="protein sequence ID" value="OQU84384"/>
    <property type="gene ID" value="SORBI_3004G043101"/>
</dbReference>
<sequence>MRPPRRQRDHFSGRQQSRRPRRTSSAAAWACSSTSSDEIQAESWTRRARTKTLQCCRQCIRQYACQVCLTTC</sequence>
<accession>A0A1Z5RKW7</accession>
<reference evidence="3" key="2">
    <citation type="journal article" date="2018" name="Plant J.">
        <title>The Sorghum bicolor reference genome: improved assembly, gene annotations, a transcriptome atlas, and signatures of genome organization.</title>
        <authorList>
            <person name="McCormick R.F."/>
            <person name="Truong S.K."/>
            <person name="Sreedasyam A."/>
            <person name="Jenkins J."/>
            <person name="Shu S."/>
            <person name="Sims D."/>
            <person name="Kennedy M."/>
            <person name="Amirebrahimi M."/>
            <person name="Weers B.D."/>
            <person name="McKinley B."/>
            <person name="Mattison A."/>
            <person name="Morishige D.T."/>
            <person name="Grimwood J."/>
            <person name="Schmutz J."/>
            <person name="Mullet J.E."/>
        </authorList>
    </citation>
    <scope>NUCLEOTIDE SEQUENCE [LARGE SCALE GENOMIC DNA]</scope>
    <source>
        <strain evidence="3">cv. BTx623</strain>
    </source>
</reference>
<organism evidence="2 3">
    <name type="scientific">Sorghum bicolor</name>
    <name type="common">Sorghum</name>
    <name type="synonym">Sorghum vulgare</name>
    <dbReference type="NCBI Taxonomy" id="4558"/>
    <lineage>
        <taxon>Eukaryota</taxon>
        <taxon>Viridiplantae</taxon>
        <taxon>Streptophyta</taxon>
        <taxon>Embryophyta</taxon>
        <taxon>Tracheophyta</taxon>
        <taxon>Spermatophyta</taxon>
        <taxon>Magnoliopsida</taxon>
        <taxon>Liliopsida</taxon>
        <taxon>Poales</taxon>
        <taxon>Poaceae</taxon>
        <taxon>PACMAD clade</taxon>
        <taxon>Panicoideae</taxon>
        <taxon>Andropogonodae</taxon>
        <taxon>Andropogoneae</taxon>
        <taxon>Sorghinae</taxon>
        <taxon>Sorghum</taxon>
    </lineage>
</organism>
<name>A0A1Z5RKW7_SORBI</name>
<dbReference type="AlphaFoldDB" id="A0A1Z5RKW7"/>
<proteinExistence type="predicted"/>
<feature type="region of interest" description="Disordered" evidence="1">
    <location>
        <begin position="1"/>
        <end position="27"/>
    </location>
</feature>
<evidence type="ECO:0000313" key="2">
    <source>
        <dbReference type="EMBL" id="OQU84384.1"/>
    </source>
</evidence>
<reference evidence="2 3" key="1">
    <citation type="journal article" date="2009" name="Nature">
        <title>The Sorghum bicolor genome and the diversification of grasses.</title>
        <authorList>
            <person name="Paterson A.H."/>
            <person name="Bowers J.E."/>
            <person name="Bruggmann R."/>
            <person name="Dubchak I."/>
            <person name="Grimwood J."/>
            <person name="Gundlach H."/>
            <person name="Haberer G."/>
            <person name="Hellsten U."/>
            <person name="Mitros T."/>
            <person name="Poliakov A."/>
            <person name="Schmutz J."/>
            <person name="Spannagl M."/>
            <person name="Tang H."/>
            <person name="Wang X."/>
            <person name="Wicker T."/>
            <person name="Bharti A.K."/>
            <person name="Chapman J."/>
            <person name="Feltus F.A."/>
            <person name="Gowik U."/>
            <person name="Grigoriev I.V."/>
            <person name="Lyons E."/>
            <person name="Maher C.A."/>
            <person name="Martis M."/>
            <person name="Narechania A."/>
            <person name="Otillar R.P."/>
            <person name="Penning B.W."/>
            <person name="Salamov A.A."/>
            <person name="Wang Y."/>
            <person name="Zhang L."/>
            <person name="Carpita N.C."/>
            <person name="Freeling M."/>
            <person name="Gingle A.R."/>
            <person name="Hash C.T."/>
            <person name="Keller B."/>
            <person name="Klein P."/>
            <person name="Kresovich S."/>
            <person name="McCann M.C."/>
            <person name="Ming R."/>
            <person name="Peterson D.G."/>
            <person name="Mehboob-ur-Rahman"/>
            <person name="Ware D."/>
            <person name="Westhoff P."/>
            <person name="Mayer K.F."/>
            <person name="Messing J."/>
            <person name="Rokhsar D.S."/>
        </authorList>
    </citation>
    <scope>NUCLEOTIDE SEQUENCE [LARGE SCALE GENOMIC DNA]</scope>
    <source>
        <strain evidence="3">cv. BTx623</strain>
    </source>
</reference>
<dbReference type="EMBL" id="CM000763">
    <property type="protein sequence ID" value="OQU84384.1"/>
    <property type="molecule type" value="Genomic_DNA"/>
</dbReference>